<sequence>MGAISNDWLEPLAPEFHKPYYAKLYQTIKKEYETYRVYPASEEIFSAFHLTPLSKVKVVILGQDPYHGEGQAHGLCFSVKPEVEIPPSLVNIYQELHDDLGCYIPDNGYLVKWAEQGVLLLNTVLTVRAHQAFSHRGIGWEEFTDAAIHILNQQDRPIVFILWGKPAQSKKAMLNNPRHLILEAPHPSPLSAFRGFFGSRPFSKANTFLKENGLEEIDWQIENLHKEDQA</sequence>
<comment type="similarity">
    <text evidence="3 9 11">Belongs to the uracil-DNA glycosylase (UDG) superfamily. UNG family.</text>
</comment>
<evidence type="ECO:0000313" key="13">
    <source>
        <dbReference type="EMBL" id="RZT00953.1"/>
    </source>
</evidence>
<dbReference type="NCBIfam" id="NF003588">
    <property type="entry name" value="PRK05254.1-1"/>
    <property type="match status" value="1"/>
</dbReference>
<evidence type="ECO:0000256" key="3">
    <source>
        <dbReference type="ARBA" id="ARBA00008184"/>
    </source>
</evidence>
<keyword evidence="6 9" id="KW-0227">DNA damage</keyword>
<keyword evidence="8 9" id="KW-0234">DNA repair</keyword>
<evidence type="ECO:0000256" key="1">
    <source>
        <dbReference type="ARBA" id="ARBA00001400"/>
    </source>
</evidence>
<feature type="active site" description="Proton acceptor" evidence="9 10">
    <location>
        <position position="64"/>
    </location>
</feature>
<dbReference type="GO" id="GO:0004844">
    <property type="term" value="F:uracil DNA N-glycosylase activity"/>
    <property type="evidence" value="ECO:0007669"/>
    <property type="project" value="UniProtKB-UniRule"/>
</dbReference>
<dbReference type="GO" id="GO:0005737">
    <property type="term" value="C:cytoplasm"/>
    <property type="evidence" value="ECO:0007669"/>
    <property type="project" value="UniProtKB-SubCell"/>
</dbReference>
<dbReference type="NCBIfam" id="TIGR00628">
    <property type="entry name" value="ung"/>
    <property type="match status" value="1"/>
</dbReference>
<evidence type="ECO:0000256" key="10">
    <source>
        <dbReference type="PROSITE-ProRule" id="PRU10072"/>
    </source>
</evidence>
<evidence type="ECO:0000256" key="6">
    <source>
        <dbReference type="ARBA" id="ARBA00022763"/>
    </source>
</evidence>
<dbReference type="OrthoDB" id="9804372at2"/>
<evidence type="ECO:0000256" key="8">
    <source>
        <dbReference type="ARBA" id="ARBA00023204"/>
    </source>
</evidence>
<dbReference type="InterPro" id="IPR002043">
    <property type="entry name" value="UDG_fam1"/>
</dbReference>
<dbReference type="PANTHER" id="PTHR11264:SF0">
    <property type="entry name" value="URACIL-DNA GLYCOSYLASE"/>
    <property type="match status" value="1"/>
</dbReference>
<comment type="catalytic activity">
    <reaction evidence="1 9 11">
        <text>Hydrolyzes single-stranded DNA or mismatched double-stranded DNA and polynucleotides, releasing free uracil.</text>
        <dbReference type="EC" id="3.2.2.27"/>
    </reaction>
</comment>
<dbReference type="FunFam" id="3.40.470.10:FF:000001">
    <property type="entry name" value="Uracil-DNA glycosylase"/>
    <property type="match status" value="1"/>
</dbReference>
<dbReference type="SUPFAM" id="SSF52141">
    <property type="entry name" value="Uracil-DNA glycosylase-like"/>
    <property type="match status" value="1"/>
</dbReference>
<protein>
    <recommendedName>
        <fullName evidence="5 9">Uracil-DNA glycosylase</fullName>
        <shortName evidence="9">UDG</shortName>
        <ecNumber evidence="4 9">3.2.2.27</ecNumber>
    </recommendedName>
</protein>
<dbReference type="Proteomes" id="UP000292927">
    <property type="component" value="Unassembled WGS sequence"/>
</dbReference>
<keyword evidence="9" id="KW-0963">Cytoplasm</keyword>
<keyword evidence="7 9" id="KW-0378">Hydrolase</keyword>
<dbReference type="RefSeq" id="WP_130434426.1">
    <property type="nucleotide sequence ID" value="NZ_SGXF01000002.1"/>
</dbReference>
<evidence type="ECO:0000313" key="14">
    <source>
        <dbReference type="Proteomes" id="UP000292927"/>
    </source>
</evidence>
<dbReference type="NCBIfam" id="NF003591">
    <property type="entry name" value="PRK05254.1-4"/>
    <property type="match status" value="1"/>
</dbReference>
<evidence type="ECO:0000256" key="9">
    <source>
        <dbReference type="HAMAP-Rule" id="MF_00148"/>
    </source>
</evidence>
<dbReference type="PANTHER" id="PTHR11264">
    <property type="entry name" value="URACIL-DNA GLYCOSYLASE"/>
    <property type="match status" value="1"/>
</dbReference>
<dbReference type="EMBL" id="SGXF01000002">
    <property type="protein sequence ID" value="RZT00953.1"/>
    <property type="molecule type" value="Genomic_DNA"/>
</dbReference>
<evidence type="ECO:0000256" key="5">
    <source>
        <dbReference type="ARBA" id="ARBA00018429"/>
    </source>
</evidence>
<name>A0A4Q7PJT4_9FIRM</name>
<dbReference type="HAMAP" id="MF_00148">
    <property type="entry name" value="UDG"/>
    <property type="match status" value="1"/>
</dbReference>
<dbReference type="SMART" id="SM00987">
    <property type="entry name" value="UreE_C"/>
    <property type="match status" value="1"/>
</dbReference>
<comment type="caution">
    <text evidence="13">The sequence shown here is derived from an EMBL/GenBank/DDBJ whole genome shotgun (WGS) entry which is preliminary data.</text>
</comment>
<dbReference type="PROSITE" id="PS00130">
    <property type="entry name" value="U_DNA_GLYCOSYLASE"/>
    <property type="match status" value="1"/>
</dbReference>
<accession>A0A4Q7PJT4</accession>
<dbReference type="Pfam" id="PF03167">
    <property type="entry name" value="UDG"/>
    <property type="match status" value="1"/>
</dbReference>
<proteinExistence type="inferred from homology"/>
<comment type="function">
    <text evidence="2 9 11">Excises uracil residues from the DNA which can arise as a result of misincorporation of dUMP residues by DNA polymerase or due to deamination of cytosine.</text>
</comment>
<dbReference type="NCBIfam" id="NF003589">
    <property type="entry name" value="PRK05254.1-2"/>
    <property type="match status" value="1"/>
</dbReference>
<dbReference type="SMART" id="SM00986">
    <property type="entry name" value="UDG"/>
    <property type="match status" value="1"/>
</dbReference>
<organism evidence="13 14">
    <name type="scientific">Cuneatibacter caecimuris</name>
    <dbReference type="NCBI Taxonomy" id="1796618"/>
    <lineage>
        <taxon>Bacteria</taxon>
        <taxon>Bacillati</taxon>
        <taxon>Bacillota</taxon>
        <taxon>Clostridia</taxon>
        <taxon>Lachnospirales</taxon>
        <taxon>Lachnospiraceae</taxon>
        <taxon>Cuneatibacter</taxon>
    </lineage>
</organism>
<evidence type="ECO:0000256" key="2">
    <source>
        <dbReference type="ARBA" id="ARBA00002631"/>
    </source>
</evidence>
<dbReference type="Gene3D" id="3.40.470.10">
    <property type="entry name" value="Uracil-DNA glycosylase-like domain"/>
    <property type="match status" value="1"/>
</dbReference>
<feature type="domain" description="Uracil-DNA glycosylase-like" evidence="12">
    <location>
        <begin position="49"/>
        <end position="209"/>
    </location>
</feature>
<dbReference type="AlphaFoldDB" id="A0A4Q7PJT4"/>
<dbReference type="CDD" id="cd10027">
    <property type="entry name" value="UDG-F1-like"/>
    <property type="match status" value="1"/>
</dbReference>
<evidence type="ECO:0000256" key="11">
    <source>
        <dbReference type="RuleBase" id="RU003780"/>
    </source>
</evidence>
<dbReference type="NCBIfam" id="NF003592">
    <property type="entry name" value="PRK05254.1-5"/>
    <property type="match status" value="1"/>
</dbReference>
<evidence type="ECO:0000259" key="12">
    <source>
        <dbReference type="SMART" id="SM00986"/>
    </source>
</evidence>
<dbReference type="InterPro" id="IPR018085">
    <property type="entry name" value="Ura-DNA_Glyclase_AS"/>
</dbReference>
<gene>
    <name evidence="9" type="primary">ung</name>
    <name evidence="13" type="ORF">EV209_1390</name>
</gene>
<dbReference type="GO" id="GO:0097510">
    <property type="term" value="P:base-excision repair, AP site formation via deaminated base removal"/>
    <property type="evidence" value="ECO:0007669"/>
    <property type="project" value="TreeGrafter"/>
</dbReference>
<dbReference type="EC" id="3.2.2.27" evidence="4 9"/>
<reference evidence="13 14" key="1">
    <citation type="submission" date="2019-02" db="EMBL/GenBank/DDBJ databases">
        <title>Genomic Encyclopedia of Type Strains, Phase IV (KMG-IV): sequencing the most valuable type-strain genomes for metagenomic binning, comparative biology and taxonomic classification.</title>
        <authorList>
            <person name="Goeker M."/>
        </authorList>
    </citation>
    <scope>NUCLEOTIDE SEQUENCE [LARGE SCALE GENOMIC DNA]</scope>
    <source>
        <strain evidence="13 14">DSM 29486</strain>
    </source>
</reference>
<evidence type="ECO:0000256" key="4">
    <source>
        <dbReference type="ARBA" id="ARBA00012030"/>
    </source>
</evidence>
<dbReference type="InterPro" id="IPR005122">
    <property type="entry name" value="Uracil-DNA_glycosylase-like"/>
</dbReference>
<evidence type="ECO:0000256" key="7">
    <source>
        <dbReference type="ARBA" id="ARBA00022801"/>
    </source>
</evidence>
<keyword evidence="14" id="KW-1185">Reference proteome</keyword>
<comment type="subcellular location">
    <subcellularLocation>
        <location evidence="9">Cytoplasm</location>
    </subcellularLocation>
</comment>
<dbReference type="InterPro" id="IPR036895">
    <property type="entry name" value="Uracil-DNA_glycosylase-like_sf"/>
</dbReference>